<keyword evidence="2" id="KW-1185">Reference proteome</keyword>
<sequence length="130" mass="14493">MNQDMTTRIDGQQKVINAIIKTIIPSASDWILKIVRDVRFQIATRYTISEAIVRFFQHRNCSATGAGDDGSSSVNFMEGFRPLLVSSFKPGTPVGFYWHSAARMAFLGSGQSYDVALYDGLFIVLNPEHN</sequence>
<reference evidence="1" key="1">
    <citation type="submission" date="2020-11" db="EMBL/GenBank/DDBJ databases">
        <authorList>
            <consortium name="DOE Joint Genome Institute"/>
            <person name="Ahrendt S."/>
            <person name="Riley R."/>
            <person name="Andreopoulos W."/>
            <person name="Labutti K."/>
            <person name="Pangilinan J."/>
            <person name="Ruiz-Duenas F.J."/>
            <person name="Barrasa J.M."/>
            <person name="Sanchez-Garcia M."/>
            <person name="Camarero S."/>
            <person name="Miyauchi S."/>
            <person name="Serrano A."/>
            <person name="Linde D."/>
            <person name="Babiker R."/>
            <person name="Drula E."/>
            <person name="Ayuso-Fernandez I."/>
            <person name="Pacheco R."/>
            <person name="Padilla G."/>
            <person name="Ferreira P."/>
            <person name="Barriuso J."/>
            <person name="Kellner H."/>
            <person name="Castanera R."/>
            <person name="Alfaro M."/>
            <person name="Ramirez L."/>
            <person name="Pisabarro A.G."/>
            <person name="Kuo A."/>
            <person name="Tritt A."/>
            <person name="Lipzen A."/>
            <person name="He G."/>
            <person name="Yan M."/>
            <person name="Ng V."/>
            <person name="Cullen D."/>
            <person name="Martin F."/>
            <person name="Rosso M.-N."/>
            <person name="Henrissat B."/>
            <person name="Hibbett D."/>
            <person name="Martinez A.T."/>
            <person name="Grigoriev I.V."/>
        </authorList>
    </citation>
    <scope>NUCLEOTIDE SEQUENCE</scope>
    <source>
        <strain evidence="1">CBS 247.69</strain>
    </source>
</reference>
<dbReference type="Proteomes" id="UP000807353">
    <property type="component" value="Unassembled WGS sequence"/>
</dbReference>
<protein>
    <submittedName>
        <fullName evidence="1">Uncharacterized protein</fullName>
    </submittedName>
</protein>
<evidence type="ECO:0000313" key="1">
    <source>
        <dbReference type="EMBL" id="KAF9459285.1"/>
    </source>
</evidence>
<dbReference type="EMBL" id="MU150319">
    <property type="protein sequence ID" value="KAF9459285.1"/>
    <property type="molecule type" value="Genomic_DNA"/>
</dbReference>
<evidence type="ECO:0000313" key="2">
    <source>
        <dbReference type="Proteomes" id="UP000807353"/>
    </source>
</evidence>
<dbReference type="AlphaFoldDB" id="A0A9P5XYV7"/>
<organism evidence="1 2">
    <name type="scientific">Collybia nuda</name>
    <dbReference type="NCBI Taxonomy" id="64659"/>
    <lineage>
        <taxon>Eukaryota</taxon>
        <taxon>Fungi</taxon>
        <taxon>Dikarya</taxon>
        <taxon>Basidiomycota</taxon>
        <taxon>Agaricomycotina</taxon>
        <taxon>Agaricomycetes</taxon>
        <taxon>Agaricomycetidae</taxon>
        <taxon>Agaricales</taxon>
        <taxon>Tricholomatineae</taxon>
        <taxon>Clitocybaceae</taxon>
        <taxon>Collybia</taxon>
    </lineage>
</organism>
<proteinExistence type="predicted"/>
<name>A0A9P5XYV7_9AGAR</name>
<accession>A0A9P5XYV7</accession>
<comment type="caution">
    <text evidence="1">The sequence shown here is derived from an EMBL/GenBank/DDBJ whole genome shotgun (WGS) entry which is preliminary data.</text>
</comment>
<gene>
    <name evidence="1" type="ORF">BDZ94DRAFT_1300618</name>
</gene>